<dbReference type="PANTHER" id="PTHR13318:SF50">
    <property type="entry name" value="F-BOX_LRR-REPEAT PROTEIN 7"/>
    <property type="match status" value="1"/>
</dbReference>
<evidence type="ECO:0000256" key="1">
    <source>
        <dbReference type="ARBA" id="ARBA00022786"/>
    </source>
</evidence>
<evidence type="ECO:0000259" key="3">
    <source>
        <dbReference type="PROSITE" id="PS50181"/>
    </source>
</evidence>
<evidence type="ECO:0000256" key="2">
    <source>
        <dbReference type="SAM" id="MobiDB-lite"/>
    </source>
</evidence>
<dbReference type="FunFam" id="3.80.10.10:FF:002338">
    <property type="entry name" value="Predicted protein"/>
    <property type="match status" value="1"/>
</dbReference>
<feature type="compositionally biased region" description="Basic residues" evidence="2">
    <location>
        <begin position="14"/>
        <end position="27"/>
    </location>
</feature>
<dbReference type="EMBL" id="JARQWQ010000008">
    <property type="protein sequence ID" value="KAK2570235.1"/>
    <property type="molecule type" value="Genomic_DNA"/>
</dbReference>
<evidence type="ECO:0000313" key="5">
    <source>
        <dbReference type="Proteomes" id="UP001249851"/>
    </source>
</evidence>
<dbReference type="Gene3D" id="3.80.10.10">
    <property type="entry name" value="Ribonuclease Inhibitor"/>
    <property type="match status" value="2"/>
</dbReference>
<dbReference type="PANTHER" id="PTHR13318">
    <property type="entry name" value="PARTNER OF PAIRED, ISOFORM B-RELATED"/>
    <property type="match status" value="1"/>
</dbReference>
<sequence>MGNTQGRSPEEIKGKKKGKLPKSHHGKQFSPPQGRSGISHQNGGIVNNTNHRESSIHLPLKEFEVPDFLKDTQAQPRQGNSSPVVKRDLKDSDFSTMNGSGLMIPRKELTIPDFLRSKDESDRNSAVENQGRGQKLKASLDRTPRNSERDYRKMNGEHKAHEHSTEQKQHQEGKRMPKLQENSQVVEGTIIRGHNGTSADSLERLGPSAKSQLKTVNRQKSHNWMETDSLQSSSSQSLTEPISTMSSDKDKFSVSVRDHSELVQKGIISNGTLSSVGKYHLHGAADSYVEDDVDSPLSTERSSNFNSSIGYNESSPEQSNRKVKRKDSLQARLRSRITKQERANKAVPRVRYDSDSTTVSDHSAFGDVTPMYSSWRKSTPGLNSLNDLPEDLLMFIFSHLPSRDLCRASGVCSKWQKLCWDPLLWSTISITNYQDSDINKVLRTILTKLAMDTQGYCLNVLTIKLNGCELLADKGLGFIARFCIDLEGLDVSGCCCITSKGLHEVLTNCRAVTQLNVTGCTCVNSLSAPVAVANGLGLGQNGTSLKLRHLDLSDCAAFDDLGLRVVSLSCGLLESLYLRRCNRVTDVGIKHVAQHCSRLKELSISDCFKVRDFSLKEIAKHCAGLKYLSAAKCPVTDTGIKLIGKHCIKLKYVNIRGCEAVTDVGITHIVQNCLKLRSLDAGKCDITDNGLHIIGIHCPQLKKLSVRGCDRVTDMGIRTIAAQCCSLQYLNVQECSLNYKTFMYIREHCKNCVIEHTCPAFF</sequence>
<feature type="region of interest" description="Disordered" evidence="2">
    <location>
        <begin position="213"/>
        <end position="252"/>
    </location>
</feature>
<feature type="region of interest" description="Disordered" evidence="2">
    <location>
        <begin position="291"/>
        <end position="338"/>
    </location>
</feature>
<feature type="compositionally biased region" description="Basic and acidic residues" evidence="2">
    <location>
        <begin position="50"/>
        <end position="70"/>
    </location>
</feature>
<dbReference type="SUPFAM" id="SSF52047">
    <property type="entry name" value="RNI-like"/>
    <property type="match status" value="1"/>
</dbReference>
<dbReference type="InterPro" id="IPR001810">
    <property type="entry name" value="F-box_dom"/>
</dbReference>
<dbReference type="InterPro" id="IPR032675">
    <property type="entry name" value="LRR_dom_sf"/>
</dbReference>
<dbReference type="Pfam" id="PF25372">
    <property type="entry name" value="DUF7885"/>
    <property type="match status" value="1"/>
</dbReference>
<reference evidence="4" key="2">
    <citation type="journal article" date="2023" name="Science">
        <title>Genomic signatures of disease resistance in endangered staghorn corals.</title>
        <authorList>
            <person name="Vollmer S.V."/>
            <person name="Selwyn J.D."/>
            <person name="Despard B.A."/>
            <person name="Roesel C.L."/>
        </authorList>
    </citation>
    <scope>NUCLEOTIDE SEQUENCE</scope>
    <source>
        <strain evidence="4">K2</strain>
    </source>
</reference>
<organism evidence="4 5">
    <name type="scientific">Acropora cervicornis</name>
    <name type="common">Staghorn coral</name>
    <dbReference type="NCBI Taxonomy" id="6130"/>
    <lineage>
        <taxon>Eukaryota</taxon>
        <taxon>Metazoa</taxon>
        <taxon>Cnidaria</taxon>
        <taxon>Anthozoa</taxon>
        <taxon>Hexacorallia</taxon>
        <taxon>Scleractinia</taxon>
        <taxon>Astrocoeniina</taxon>
        <taxon>Acroporidae</taxon>
        <taxon>Acropora</taxon>
    </lineage>
</organism>
<feature type="compositionally biased region" description="Polar residues" evidence="2">
    <location>
        <begin position="72"/>
        <end position="83"/>
    </location>
</feature>
<protein>
    <submittedName>
        <fullName evidence="4">F-box/LRR-repeat protein 7</fullName>
    </submittedName>
</protein>
<dbReference type="Pfam" id="PF12937">
    <property type="entry name" value="F-box-like"/>
    <property type="match status" value="1"/>
</dbReference>
<reference evidence="4" key="1">
    <citation type="journal article" date="2023" name="G3 (Bethesda)">
        <title>Whole genome assembly and annotation of the endangered Caribbean coral Acropora cervicornis.</title>
        <authorList>
            <person name="Selwyn J.D."/>
            <person name="Vollmer S.V."/>
        </authorList>
    </citation>
    <scope>NUCLEOTIDE SEQUENCE</scope>
    <source>
        <strain evidence="4">K2</strain>
    </source>
</reference>
<keyword evidence="5" id="KW-1185">Reference proteome</keyword>
<feature type="compositionally biased region" description="Polar residues" evidence="2">
    <location>
        <begin position="30"/>
        <end position="49"/>
    </location>
</feature>
<comment type="caution">
    <text evidence="4">The sequence shown here is derived from an EMBL/GenBank/DDBJ whole genome shotgun (WGS) entry which is preliminary data.</text>
</comment>
<dbReference type="InterPro" id="IPR036047">
    <property type="entry name" value="F-box-like_dom_sf"/>
</dbReference>
<feature type="region of interest" description="Disordered" evidence="2">
    <location>
        <begin position="1"/>
        <end position="105"/>
    </location>
</feature>
<dbReference type="Proteomes" id="UP001249851">
    <property type="component" value="Unassembled WGS sequence"/>
</dbReference>
<dbReference type="SUPFAM" id="SSF81383">
    <property type="entry name" value="F-box domain"/>
    <property type="match status" value="1"/>
</dbReference>
<feature type="compositionally biased region" description="Low complexity" evidence="2">
    <location>
        <begin position="229"/>
        <end position="238"/>
    </location>
</feature>
<dbReference type="SMART" id="SM00367">
    <property type="entry name" value="LRR_CC"/>
    <property type="match status" value="8"/>
</dbReference>
<dbReference type="PROSITE" id="PS50181">
    <property type="entry name" value="FBOX"/>
    <property type="match status" value="1"/>
</dbReference>
<feature type="domain" description="F-box" evidence="3">
    <location>
        <begin position="382"/>
        <end position="428"/>
    </location>
</feature>
<dbReference type="GO" id="GO:0019005">
    <property type="term" value="C:SCF ubiquitin ligase complex"/>
    <property type="evidence" value="ECO:0007669"/>
    <property type="project" value="TreeGrafter"/>
</dbReference>
<proteinExistence type="predicted"/>
<feature type="compositionally biased region" description="Basic and acidic residues" evidence="2">
    <location>
        <begin position="138"/>
        <end position="175"/>
    </location>
</feature>
<dbReference type="AlphaFoldDB" id="A0AAD9QZY3"/>
<feature type="region of interest" description="Disordered" evidence="2">
    <location>
        <begin position="117"/>
        <end position="179"/>
    </location>
</feature>
<dbReference type="GO" id="GO:0031146">
    <property type="term" value="P:SCF-dependent proteasomal ubiquitin-dependent protein catabolic process"/>
    <property type="evidence" value="ECO:0007669"/>
    <property type="project" value="TreeGrafter"/>
</dbReference>
<accession>A0AAD9QZY3</accession>
<dbReference type="InterPro" id="IPR006553">
    <property type="entry name" value="Leu-rich_rpt_Cys-con_subtyp"/>
</dbReference>
<keyword evidence="1" id="KW-0833">Ubl conjugation pathway</keyword>
<feature type="compositionally biased region" description="Polar residues" evidence="2">
    <location>
        <begin position="296"/>
        <end position="318"/>
    </location>
</feature>
<name>A0AAD9QZY3_ACRCE</name>
<evidence type="ECO:0000313" key="4">
    <source>
        <dbReference type="EMBL" id="KAK2570235.1"/>
    </source>
</evidence>
<gene>
    <name evidence="4" type="ORF">P5673_005015</name>
</gene>
<dbReference type="FunFam" id="3.80.10.10:FF:002339">
    <property type="entry name" value="Predicted protein"/>
    <property type="match status" value="1"/>
</dbReference>
<dbReference type="SMART" id="SM00256">
    <property type="entry name" value="FBOX"/>
    <property type="match status" value="1"/>
</dbReference>
<feature type="compositionally biased region" description="Polar residues" evidence="2">
    <location>
        <begin position="213"/>
        <end position="228"/>
    </location>
</feature>
<dbReference type="InterPro" id="IPR057207">
    <property type="entry name" value="FBXL15_LRR"/>
</dbReference>